<comment type="caution">
    <text evidence="1">The sequence shown here is derived from an EMBL/GenBank/DDBJ whole genome shotgun (WGS) entry which is preliminary data.</text>
</comment>
<proteinExistence type="predicted"/>
<organism evidence="1 2">
    <name type="scientific">Limosilactobacillus reuteri</name>
    <name type="common">Lactobacillus reuteri</name>
    <dbReference type="NCBI Taxonomy" id="1598"/>
    <lineage>
        <taxon>Bacteria</taxon>
        <taxon>Bacillati</taxon>
        <taxon>Bacillota</taxon>
        <taxon>Bacilli</taxon>
        <taxon>Lactobacillales</taxon>
        <taxon>Lactobacillaceae</taxon>
        <taxon>Limosilactobacillus</taxon>
    </lineage>
</organism>
<dbReference type="Proteomes" id="UP000245980">
    <property type="component" value="Unassembled WGS sequence"/>
</dbReference>
<name>A0A855XDI0_LIMRT</name>
<gene>
    <name evidence="1" type="ORF">DKZ22_11025</name>
</gene>
<evidence type="ECO:0000313" key="1">
    <source>
        <dbReference type="EMBL" id="PWT39376.1"/>
    </source>
</evidence>
<evidence type="ECO:0000313" key="2">
    <source>
        <dbReference type="Proteomes" id="UP000245980"/>
    </source>
</evidence>
<reference evidence="1 2" key="1">
    <citation type="journal article" date="2018" name="Front. Microbiol.">
        <title>Comparative Genomics of the Herbivore Gut Symbiont Lactobacillus reuteri Reveals Genetic Diversity and Lifestyle Adaptation.</title>
        <authorList>
            <person name="Zhao J."/>
        </authorList>
    </citation>
    <scope>NUCLEOTIDE SEQUENCE [LARGE SCALE GENOMIC DNA]</scope>
    <source>
        <strain evidence="1 2">LR10</strain>
    </source>
</reference>
<dbReference type="RefSeq" id="WP_109884919.1">
    <property type="nucleotide sequence ID" value="NZ_QGHP01000076.1"/>
</dbReference>
<sequence length="68" mass="7557">MNKWGIFASGFCAAVNTYALFISVFGDFTLVLITKAEWVLSEHPGWRFALASFFLVGLVCSIYSAWKG</sequence>
<protein>
    <submittedName>
        <fullName evidence="1">Uncharacterized protein</fullName>
    </submittedName>
</protein>
<dbReference type="EMBL" id="QGHT01000087">
    <property type="protein sequence ID" value="PWT39376.1"/>
    <property type="molecule type" value="Genomic_DNA"/>
</dbReference>
<accession>A0A855XDI0</accession>
<dbReference type="AlphaFoldDB" id="A0A855XDI0"/>